<name>A0A517YVP0_9BACT</name>
<gene>
    <name evidence="1" type="ORF">KS4_23180</name>
</gene>
<dbReference type="Proteomes" id="UP000317369">
    <property type="component" value="Chromosome"/>
</dbReference>
<keyword evidence="2" id="KW-1185">Reference proteome</keyword>
<dbReference type="RefSeq" id="WP_145077944.1">
    <property type="nucleotide sequence ID" value="NZ_CP036425.1"/>
</dbReference>
<organism evidence="1 2">
    <name type="scientific">Poriferisphaera corsica</name>
    <dbReference type="NCBI Taxonomy" id="2528020"/>
    <lineage>
        <taxon>Bacteria</taxon>
        <taxon>Pseudomonadati</taxon>
        <taxon>Planctomycetota</taxon>
        <taxon>Phycisphaerae</taxon>
        <taxon>Phycisphaerales</taxon>
        <taxon>Phycisphaeraceae</taxon>
        <taxon>Poriferisphaera</taxon>
    </lineage>
</organism>
<evidence type="ECO:0000313" key="1">
    <source>
        <dbReference type="EMBL" id="QDU34252.1"/>
    </source>
</evidence>
<sequence>MNESTETRCTTLKGAQIPEDWQGKDKLVGIQYYPFVTKDGGVDESRSEVMTMHHSENGIAETAFYVLPMGYADVHALSVLGISPLDNDNFHNADLKAMGVVREAGKHKRKEEENE</sequence>
<dbReference type="EMBL" id="CP036425">
    <property type="protein sequence ID" value="QDU34252.1"/>
    <property type="molecule type" value="Genomic_DNA"/>
</dbReference>
<protein>
    <submittedName>
        <fullName evidence="1">Uncharacterized protein</fullName>
    </submittedName>
</protein>
<accession>A0A517YVP0</accession>
<reference evidence="1 2" key="1">
    <citation type="submission" date="2019-02" db="EMBL/GenBank/DDBJ databases">
        <title>Deep-cultivation of Planctomycetes and their phenomic and genomic characterization uncovers novel biology.</title>
        <authorList>
            <person name="Wiegand S."/>
            <person name="Jogler M."/>
            <person name="Boedeker C."/>
            <person name="Pinto D."/>
            <person name="Vollmers J."/>
            <person name="Rivas-Marin E."/>
            <person name="Kohn T."/>
            <person name="Peeters S.H."/>
            <person name="Heuer A."/>
            <person name="Rast P."/>
            <person name="Oberbeckmann S."/>
            <person name="Bunk B."/>
            <person name="Jeske O."/>
            <person name="Meyerdierks A."/>
            <person name="Storesund J.E."/>
            <person name="Kallscheuer N."/>
            <person name="Luecker S."/>
            <person name="Lage O.M."/>
            <person name="Pohl T."/>
            <person name="Merkel B.J."/>
            <person name="Hornburger P."/>
            <person name="Mueller R.-W."/>
            <person name="Bruemmer F."/>
            <person name="Labrenz M."/>
            <person name="Spormann A.M."/>
            <person name="Op den Camp H."/>
            <person name="Overmann J."/>
            <person name="Amann R."/>
            <person name="Jetten M.S.M."/>
            <person name="Mascher T."/>
            <person name="Medema M.H."/>
            <person name="Devos D.P."/>
            <person name="Kaster A.-K."/>
            <person name="Ovreas L."/>
            <person name="Rohde M."/>
            <person name="Galperin M.Y."/>
            <person name="Jogler C."/>
        </authorList>
    </citation>
    <scope>NUCLEOTIDE SEQUENCE [LARGE SCALE GENOMIC DNA]</scope>
    <source>
        <strain evidence="1 2">KS4</strain>
    </source>
</reference>
<proteinExistence type="predicted"/>
<dbReference type="AlphaFoldDB" id="A0A517YVP0"/>
<dbReference type="KEGG" id="pcor:KS4_23180"/>
<evidence type="ECO:0000313" key="2">
    <source>
        <dbReference type="Proteomes" id="UP000317369"/>
    </source>
</evidence>